<keyword evidence="6" id="KW-0064">Aspartyl protease</keyword>
<keyword evidence="15" id="KW-0862">Zinc</keyword>
<keyword evidence="7" id="KW-0255">Endonuclease</keyword>
<dbReference type="InterPro" id="IPR043128">
    <property type="entry name" value="Rev_trsase/Diguanyl_cyclase"/>
</dbReference>
<dbReference type="PANTHER" id="PTHR37984">
    <property type="entry name" value="PROTEIN CBG26694"/>
    <property type="match status" value="1"/>
</dbReference>
<gene>
    <name evidence="20" type="ORF">U9M48_018846</name>
</gene>
<dbReference type="GO" id="GO:0004519">
    <property type="term" value="F:endonuclease activity"/>
    <property type="evidence" value="ECO:0007669"/>
    <property type="project" value="UniProtKB-KW"/>
</dbReference>
<keyword evidence="15" id="KW-0863">Zinc-finger</keyword>
<feature type="compositionally biased region" description="Basic and acidic residues" evidence="16">
    <location>
        <begin position="1308"/>
        <end position="1323"/>
    </location>
</feature>
<dbReference type="Pfam" id="PF03732">
    <property type="entry name" value="Retrotrans_gag"/>
    <property type="match status" value="1"/>
</dbReference>
<evidence type="ECO:0000256" key="13">
    <source>
        <dbReference type="ARBA" id="ARBA00023125"/>
    </source>
</evidence>
<feature type="domain" description="Integrase catalytic" evidence="19">
    <location>
        <begin position="945"/>
        <end position="1108"/>
    </location>
</feature>
<organism evidence="20 21">
    <name type="scientific">Paspalum notatum var. saurae</name>
    <dbReference type="NCBI Taxonomy" id="547442"/>
    <lineage>
        <taxon>Eukaryota</taxon>
        <taxon>Viridiplantae</taxon>
        <taxon>Streptophyta</taxon>
        <taxon>Embryophyta</taxon>
        <taxon>Tracheophyta</taxon>
        <taxon>Spermatophyta</taxon>
        <taxon>Magnoliopsida</taxon>
        <taxon>Liliopsida</taxon>
        <taxon>Poales</taxon>
        <taxon>Poaceae</taxon>
        <taxon>PACMAD clade</taxon>
        <taxon>Panicoideae</taxon>
        <taxon>Andropogonodae</taxon>
        <taxon>Paspaleae</taxon>
        <taxon>Paspalinae</taxon>
        <taxon>Paspalum</taxon>
    </lineage>
</organism>
<evidence type="ECO:0000256" key="11">
    <source>
        <dbReference type="ARBA" id="ARBA00022918"/>
    </source>
</evidence>
<feature type="compositionally biased region" description="Basic and acidic residues" evidence="16">
    <location>
        <begin position="243"/>
        <end position="258"/>
    </location>
</feature>
<dbReference type="GO" id="GO:0006508">
    <property type="term" value="P:proteolysis"/>
    <property type="evidence" value="ECO:0007669"/>
    <property type="project" value="UniProtKB-KW"/>
</dbReference>
<dbReference type="PROSITE" id="PS50994">
    <property type="entry name" value="INTEGRASE"/>
    <property type="match status" value="1"/>
</dbReference>
<evidence type="ECO:0008006" key="22">
    <source>
        <dbReference type="Google" id="ProtNLM"/>
    </source>
</evidence>
<dbReference type="GO" id="GO:0015074">
    <property type="term" value="P:DNA integration"/>
    <property type="evidence" value="ECO:0007669"/>
    <property type="project" value="UniProtKB-KW"/>
</dbReference>
<keyword evidence="5" id="KW-0479">Metal-binding</keyword>
<dbReference type="GO" id="GO:0003964">
    <property type="term" value="F:RNA-directed DNA polymerase activity"/>
    <property type="evidence" value="ECO:0007669"/>
    <property type="project" value="UniProtKB-KW"/>
</dbReference>
<dbReference type="PROSITE" id="PS50013">
    <property type="entry name" value="CHROMO_2"/>
    <property type="match status" value="1"/>
</dbReference>
<evidence type="ECO:0000259" key="17">
    <source>
        <dbReference type="PROSITE" id="PS50013"/>
    </source>
</evidence>
<keyword evidence="3" id="KW-0548">Nucleotidyltransferase</keyword>
<evidence type="ECO:0000256" key="2">
    <source>
        <dbReference type="ARBA" id="ARBA00022679"/>
    </source>
</evidence>
<dbReference type="Gene3D" id="3.30.70.270">
    <property type="match status" value="2"/>
</dbReference>
<keyword evidence="10" id="KW-0229">DNA integration</keyword>
<dbReference type="InterPro" id="IPR012337">
    <property type="entry name" value="RNaseH-like_sf"/>
</dbReference>
<dbReference type="InterPro" id="IPR016197">
    <property type="entry name" value="Chromo-like_dom_sf"/>
</dbReference>
<sequence>MANNNSGDSSIDESLGDSHDQEFEQPGVTNMLLNILNHQEQTQRRQTTILEQLMQQPPRGENQGEGKEILRAFLRLQPPAFAGTSNPLEAEDWLTEIEKIFNAMHCPDEEKVTLAAFKLQGGAFDWWEAQKKKHEEGFLVTWKIFKDDFNKKYFPASVQRKMEKEFLQLKQGQKTVAAYEIEFSRLARYAAAYVQDDEVKARRFEEGLRQPIKARVEVFELKTFREVTNKALTVEQAYTVERTEGEQQRKKIKTEHQHQGNGQRKNQQNWKKSMRAVCQSEYNKCVICQGNHSAFQCEHRHGRCFSCGKEGHISSQCATTQNNDSSTKNVASLPLPAPQAPLYLPAPPPKSNASFARLNNFGKKKSTHHAKVNHLTQEDVEQADNVLTGMDWLSKNHAIIDCNKKRLTLHTLNQRKMVYQGGKQISAERLIANMDVKDKSINNIPVVREFPDIFPNELPGLPPNREIEFSIDLKPGTNPISKAPYRMAPAELKELRNQIKELEDKEFIRPSMSPWGTPVLFVKKKDGSLRLCIDYRELNKVTIKNKYLLPRIDDLFDQLQGARVFSKIDLQSGYHQVRIKEGDVPKTAFRTRYGHYEYIVMPFGPYLDYFVVVFIDDILIYSKTEEEHAKHLRIVLQTLREHKLYAKLKKCDFWLNQVSFLGHIISGEGISADPIKIQAITDWKRSTTITEIRSFLGLAGYYRRFIEVFSQLSAPLTRLTRKGVKFEWTKECEENFQKLKRRLTTAPILTLPVVFSCKTTNYMSRTIALKIWRHYLYGEHCEIFIDHKSLKYIFTQKELNMRQKRKADCNLASLNISQKEIIKDLGQLCLEVCRIREPSIRVCTLHVEPDLHERIRINQGEDTFLMQVKKDIEAGRPSEFQVRENGSIWLKHRICVPKDLALRQEIMQEAHASPYTAHPGSTKMYHDLKEVFWWPNMKREIAQFVLECPTCQQVKVDHQKTPGLPRTSAGHDAIWVIVDRLTKVAQFVPIKKTYSLQRLAKLYVKEIVASYGIPLYIVSDRDPRFVSRFWKSLHKALGTKLSFSTAYHPQTDGQSERVIQILEDTLRAISLDLKESWDESLTLVKFAYNNSYQSSIKMAPYEALYGRRCRSPICWGETGERKMIGPDLVQQAEEKIQIIRTHLKSAQDRQKKQADVRRRKLEFQVGDFVFLKVSPKKGTRRFGLCGKLSPRYVGPFQVVERVGPVAYRLNLPSDLSGVHNVFHVSLLRKCLREPTERAEIPLIELQPDLSYEEYPTKILDTKERVMRQRTTRFLKVQWSNHTEEEATWEKEKDLYKSFPYLVESANNDDDHTTETMSGHEDEP</sequence>
<evidence type="ECO:0000313" key="20">
    <source>
        <dbReference type="EMBL" id="WVZ70158.1"/>
    </source>
</evidence>
<keyword evidence="13" id="KW-0238">DNA-binding</keyword>
<dbReference type="GO" id="GO:0004190">
    <property type="term" value="F:aspartic-type endopeptidase activity"/>
    <property type="evidence" value="ECO:0007669"/>
    <property type="project" value="UniProtKB-KW"/>
</dbReference>
<evidence type="ECO:0000256" key="9">
    <source>
        <dbReference type="ARBA" id="ARBA00022842"/>
    </source>
</evidence>
<dbReference type="Pfam" id="PF08284">
    <property type="entry name" value="RVP_2"/>
    <property type="match status" value="1"/>
</dbReference>
<evidence type="ECO:0000256" key="1">
    <source>
        <dbReference type="ARBA" id="ARBA00022670"/>
    </source>
</evidence>
<dbReference type="FunFam" id="3.30.70.270:FF:000003">
    <property type="entry name" value="Transposon Ty3-G Gag-Pol polyprotein"/>
    <property type="match status" value="1"/>
</dbReference>
<dbReference type="PANTHER" id="PTHR37984:SF5">
    <property type="entry name" value="PROTEIN NYNRIN-LIKE"/>
    <property type="match status" value="1"/>
</dbReference>
<dbReference type="Gene3D" id="1.10.340.70">
    <property type="match status" value="1"/>
</dbReference>
<dbReference type="CDD" id="cd01647">
    <property type="entry name" value="RT_LTR"/>
    <property type="match status" value="1"/>
</dbReference>
<name>A0AAQ3TAW5_PASNO</name>
<dbReference type="InterPro" id="IPR036397">
    <property type="entry name" value="RNaseH_sf"/>
</dbReference>
<evidence type="ECO:0000256" key="14">
    <source>
        <dbReference type="ARBA" id="ARBA00023172"/>
    </source>
</evidence>
<dbReference type="EMBL" id="CP144748">
    <property type="protein sequence ID" value="WVZ70158.1"/>
    <property type="molecule type" value="Genomic_DNA"/>
</dbReference>
<evidence type="ECO:0000259" key="19">
    <source>
        <dbReference type="PROSITE" id="PS50994"/>
    </source>
</evidence>
<dbReference type="Pfam" id="PF17921">
    <property type="entry name" value="Integrase_H2C2"/>
    <property type="match status" value="1"/>
</dbReference>
<dbReference type="InterPro" id="IPR000953">
    <property type="entry name" value="Chromo/chromo_shadow_dom"/>
</dbReference>
<dbReference type="GO" id="GO:0006310">
    <property type="term" value="P:DNA recombination"/>
    <property type="evidence" value="ECO:0007669"/>
    <property type="project" value="UniProtKB-KW"/>
</dbReference>
<keyword evidence="11" id="KW-0695">RNA-directed DNA polymerase</keyword>
<dbReference type="Pfam" id="PF00078">
    <property type="entry name" value="RVT_1"/>
    <property type="match status" value="2"/>
</dbReference>
<evidence type="ECO:0000256" key="10">
    <source>
        <dbReference type="ARBA" id="ARBA00022908"/>
    </source>
</evidence>
<dbReference type="SUPFAM" id="SSF54160">
    <property type="entry name" value="Chromo domain-like"/>
    <property type="match status" value="1"/>
</dbReference>
<keyword evidence="12" id="KW-0239">DNA-directed DNA polymerase</keyword>
<dbReference type="InterPro" id="IPR056924">
    <property type="entry name" value="SH3_Tf2-1"/>
</dbReference>
<dbReference type="Proteomes" id="UP001341281">
    <property type="component" value="Chromosome 04"/>
</dbReference>
<dbReference type="InterPro" id="IPR005162">
    <property type="entry name" value="Retrotrans_gag_dom"/>
</dbReference>
<dbReference type="GO" id="GO:0003677">
    <property type="term" value="F:DNA binding"/>
    <property type="evidence" value="ECO:0007669"/>
    <property type="project" value="UniProtKB-KW"/>
</dbReference>
<reference evidence="20 21" key="1">
    <citation type="submission" date="2024-02" db="EMBL/GenBank/DDBJ databases">
        <title>High-quality chromosome-scale genome assembly of Pensacola bahiagrass (Paspalum notatum Flugge var. saurae).</title>
        <authorList>
            <person name="Vega J.M."/>
            <person name="Podio M."/>
            <person name="Orjuela J."/>
            <person name="Siena L.A."/>
            <person name="Pessino S.C."/>
            <person name="Combes M.C."/>
            <person name="Mariac C."/>
            <person name="Albertini E."/>
            <person name="Pupilli F."/>
            <person name="Ortiz J.P.A."/>
            <person name="Leblanc O."/>
        </authorList>
    </citation>
    <scope>NUCLEOTIDE SEQUENCE [LARGE SCALE GENOMIC DNA]</scope>
    <source>
        <strain evidence="20">R1</strain>
        <tissue evidence="20">Leaf</tissue>
    </source>
</reference>
<evidence type="ECO:0000313" key="21">
    <source>
        <dbReference type="Proteomes" id="UP001341281"/>
    </source>
</evidence>
<evidence type="ECO:0000256" key="7">
    <source>
        <dbReference type="ARBA" id="ARBA00022759"/>
    </source>
</evidence>
<dbReference type="FunFam" id="3.30.70.270:FF:000020">
    <property type="entry name" value="Transposon Tf2-6 polyprotein-like Protein"/>
    <property type="match status" value="1"/>
</dbReference>
<keyword evidence="2" id="KW-0808">Transferase</keyword>
<evidence type="ECO:0000256" key="3">
    <source>
        <dbReference type="ARBA" id="ARBA00022695"/>
    </source>
</evidence>
<dbReference type="InterPro" id="IPR000477">
    <property type="entry name" value="RT_dom"/>
</dbReference>
<feature type="region of interest" description="Disordered" evidence="16">
    <location>
        <begin position="1304"/>
        <end position="1323"/>
    </location>
</feature>
<accession>A0AAQ3TAW5</accession>
<protein>
    <recommendedName>
        <fullName evidence="22">Reverse transcriptase</fullName>
    </recommendedName>
</protein>
<keyword evidence="8" id="KW-0378">Hydrolase</keyword>
<dbReference type="PROSITE" id="PS50158">
    <property type="entry name" value="ZF_CCHC"/>
    <property type="match status" value="1"/>
</dbReference>
<dbReference type="SUPFAM" id="SSF53098">
    <property type="entry name" value="Ribonuclease H-like"/>
    <property type="match status" value="1"/>
</dbReference>
<dbReference type="SMART" id="SM00343">
    <property type="entry name" value="ZnF_C2HC"/>
    <property type="match status" value="1"/>
</dbReference>
<dbReference type="InterPro" id="IPR043502">
    <property type="entry name" value="DNA/RNA_pol_sf"/>
</dbReference>
<evidence type="ECO:0000256" key="16">
    <source>
        <dbReference type="SAM" id="MobiDB-lite"/>
    </source>
</evidence>
<dbReference type="Gene3D" id="3.30.420.10">
    <property type="entry name" value="Ribonuclease H-like superfamily/Ribonuclease H"/>
    <property type="match status" value="1"/>
</dbReference>
<dbReference type="InterPro" id="IPR041373">
    <property type="entry name" value="RT_RNaseH"/>
</dbReference>
<evidence type="ECO:0000256" key="8">
    <source>
        <dbReference type="ARBA" id="ARBA00022801"/>
    </source>
</evidence>
<feature type="domain" description="CCHC-type" evidence="18">
    <location>
        <begin position="303"/>
        <end position="317"/>
    </location>
</feature>
<dbReference type="Gene3D" id="3.10.10.10">
    <property type="entry name" value="HIV Type 1 Reverse Transcriptase, subunit A, domain 1"/>
    <property type="match status" value="1"/>
</dbReference>
<dbReference type="GO" id="GO:0008270">
    <property type="term" value="F:zinc ion binding"/>
    <property type="evidence" value="ECO:0007669"/>
    <property type="project" value="UniProtKB-KW"/>
</dbReference>
<evidence type="ECO:0000256" key="4">
    <source>
        <dbReference type="ARBA" id="ARBA00022722"/>
    </source>
</evidence>
<dbReference type="InterPro" id="IPR001878">
    <property type="entry name" value="Znf_CCHC"/>
</dbReference>
<feature type="domain" description="Chromo" evidence="17">
    <location>
        <begin position="1260"/>
        <end position="1317"/>
    </location>
</feature>
<keyword evidence="4" id="KW-0540">Nuclease</keyword>
<evidence type="ECO:0000256" key="5">
    <source>
        <dbReference type="ARBA" id="ARBA00022723"/>
    </source>
</evidence>
<keyword evidence="21" id="KW-1185">Reference proteome</keyword>
<dbReference type="InterPro" id="IPR041588">
    <property type="entry name" value="Integrase_H2C2"/>
</dbReference>
<keyword evidence="14" id="KW-0233">DNA recombination</keyword>
<feature type="region of interest" description="Disordered" evidence="16">
    <location>
        <begin position="1"/>
        <end position="23"/>
    </location>
</feature>
<proteinExistence type="predicted"/>
<dbReference type="InterPro" id="IPR050951">
    <property type="entry name" value="Retrovirus_Pol_polyprotein"/>
</dbReference>
<dbReference type="InterPro" id="IPR001584">
    <property type="entry name" value="Integrase_cat-core"/>
</dbReference>
<keyword evidence="1" id="KW-0645">Protease</keyword>
<feature type="compositionally biased region" description="Polar residues" evidence="16">
    <location>
        <begin position="259"/>
        <end position="268"/>
    </location>
</feature>
<evidence type="ECO:0000256" key="12">
    <source>
        <dbReference type="ARBA" id="ARBA00022932"/>
    </source>
</evidence>
<dbReference type="Pfam" id="PF24626">
    <property type="entry name" value="SH3_Tf2-1"/>
    <property type="match status" value="1"/>
</dbReference>
<evidence type="ECO:0000256" key="6">
    <source>
        <dbReference type="ARBA" id="ARBA00022750"/>
    </source>
</evidence>
<dbReference type="Pfam" id="PF00098">
    <property type="entry name" value="zf-CCHC"/>
    <property type="match status" value="1"/>
</dbReference>
<dbReference type="FunFam" id="1.10.340.70:FF:000001">
    <property type="entry name" value="Retrovirus-related Pol polyprotein from transposon gypsy-like Protein"/>
    <property type="match status" value="1"/>
</dbReference>
<evidence type="ECO:0000259" key="18">
    <source>
        <dbReference type="PROSITE" id="PS50158"/>
    </source>
</evidence>
<evidence type="ECO:0000256" key="15">
    <source>
        <dbReference type="PROSITE-ProRule" id="PRU00047"/>
    </source>
</evidence>
<feature type="region of interest" description="Disordered" evidence="16">
    <location>
        <begin position="243"/>
        <end position="268"/>
    </location>
</feature>
<keyword evidence="9" id="KW-0460">Magnesium</keyword>
<dbReference type="SUPFAM" id="SSF56672">
    <property type="entry name" value="DNA/RNA polymerases"/>
    <property type="match status" value="1"/>
</dbReference>
<dbReference type="GO" id="GO:0003887">
    <property type="term" value="F:DNA-directed DNA polymerase activity"/>
    <property type="evidence" value="ECO:0007669"/>
    <property type="project" value="UniProtKB-KW"/>
</dbReference>
<dbReference type="Pfam" id="PF17917">
    <property type="entry name" value="RT_RNaseH"/>
    <property type="match status" value="1"/>
</dbReference>